<dbReference type="AlphaFoldDB" id="A0A841IY13"/>
<sequence>MLDSFATRPLWDRLAIGLSGLCAVHCVATVLFVGALSSVGHLFAAPAVHEIGLALAVLLGAFALGTGALKHGMMLPTAIGSLGLGMMAGALNVPHGASEAFYTVLGVSTLALGHLLNQRAHLGLA</sequence>
<evidence type="ECO:0000313" key="3">
    <source>
        <dbReference type="Proteomes" id="UP000552700"/>
    </source>
</evidence>
<evidence type="ECO:0000256" key="1">
    <source>
        <dbReference type="SAM" id="Phobius"/>
    </source>
</evidence>
<dbReference type="GO" id="GO:0015097">
    <property type="term" value="F:mercury ion transmembrane transporter activity"/>
    <property type="evidence" value="ECO:0007669"/>
    <property type="project" value="InterPro"/>
</dbReference>
<gene>
    <name evidence="2" type="ORF">FHS92_001214</name>
</gene>
<name>A0A841IY13_9SPHN</name>
<feature type="transmembrane region" description="Helical" evidence="1">
    <location>
        <begin position="42"/>
        <end position="63"/>
    </location>
</feature>
<keyword evidence="1" id="KW-0472">Membrane</keyword>
<protein>
    <recommendedName>
        <fullName evidence="4">MerC mercury resistance protein</fullName>
    </recommendedName>
</protein>
<proteinExistence type="predicted"/>
<feature type="transmembrane region" description="Helical" evidence="1">
    <location>
        <begin position="14"/>
        <end position="36"/>
    </location>
</feature>
<dbReference type="Pfam" id="PF03203">
    <property type="entry name" value="MerC"/>
    <property type="match status" value="1"/>
</dbReference>
<dbReference type="GO" id="GO:0016020">
    <property type="term" value="C:membrane"/>
    <property type="evidence" value="ECO:0007669"/>
    <property type="project" value="InterPro"/>
</dbReference>
<keyword evidence="3" id="KW-1185">Reference proteome</keyword>
<evidence type="ECO:0000313" key="2">
    <source>
        <dbReference type="EMBL" id="MBB6123507.1"/>
    </source>
</evidence>
<keyword evidence="1" id="KW-1133">Transmembrane helix</keyword>
<dbReference type="EMBL" id="JACIJP010000001">
    <property type="protein sequence ID" value="MBB6123507.1"/>
    <property type="molecule type" value="Genomic_DNA"/>
</dbReference>
<reference evidence="2 3" key="1">
    <citation type="submission" date="2020-08" db="EMBL/GenBank/DDBJ databases">
        <title>Genomic Encyclopedia of Type Strains, Phase IV (KMG-IV): sequencing the most valuable type-strain genomes for metagenomic binning, comparative biology and taxonomic classification.</title>
        <authorList>
            <person name="Goeker M."/>
        </authorList>
    </citation>
    <scope>NUCLEOTIDE SEQUENCE [LARGE SCALE GENOMIC DNA]</scope>
    <source>
        <strain evidence="2 3">DSM 102255</strain>
    </source>
</reference>
<evidence type="ECO:0008006" key="4">
    <source>
        <dbReference type="Google" id="ProtNLM"/>
    </source>
</evidence>
<comment type="caution">
    <text evidence="2">The sequence shown here is derived from an EMBL/GenBank/DDBJ whole genome shotgun (WGS) entry which is preliminary data.</text>
</comment>
<organism evidence="2 3">
    <name type="scientific">Sphingobium subterraneum</name>
    <dbReference type="NCBI Taxonomy" id="627688"/>
    <lineage>
        <taxon>Bacteria</taxon>
        <taxon>Pseudomonadati</taxon>
        <taxon>Pseudomonadota</taxon>
        <taxon>Alphaproteobacteria</taxon>
        <taxon>Sphingomonadales</taxon>
        <taxon>Sphingomonadaceae</taxon>
        <taxon>Sphingobium</taxon>
    </lineage>
</organism>
<accession>A0A841IY13</accession>
<dbReference type="Proteomes" id="UP000552700">
    <property type="component" value="Unassembled WGS sequence"/>
</dbReference>
<dbReference type="RefSeq" id="WP_184078460.1">
    <property type="nucleotide sequence ID" value="NZ_JACIJP010000001.1"/>
</dbReference>
<dbReference type="InterPro" id="IPR004891">
    <property type="entry name" value="Mercury-R_MerC"/>
</dbReference>
<feature type="transmembrane region" description="Helical" evidence="1">
    <location>
        <begin position="75"/>
        <end position="94"/>
    </location>
</feature>
<keyword evidence="1" id="KW-0812">Transmembrane</keyword>